<reference evidence="1 2" key="1">
    <citation type="submission" date="2016-10" db="EMBL/GenBank/DDBJ databases">
        <authorList>
            <person name="de Groot N.N."/>
        </authorList>
    </citation>
    <scope>NUCLEOTIDE SEQUENCE [LARGE SCALE GENOMIC DNA]</scope>
    <source>
        <strain evidence="1 2">DSM 25383</strain>
    </source>
</reference>
<name>A0A1H3XP43_9BACT</name>
<sequence length="39" mass="4441">MATLVIILLIVLFCSALLLLDRMLCGYVKLMSNSKKKRK</sequence>
<organism evidence="1 2">
    <name type="scientific">Alistipes timonensis JC136</name>
    <dbReference type="NCBI Taxonomy" id="1033731"/>
    <lineage>
        <taxon>Bacteria</taxon>
        <taxon>Pseudomonadati</taxon>
        <taxon>Bacteroidota</taxon>
        <taxon>Bacteroidia</taxon>
        <taxon>Bacteroidales</taxon>
        <taxon>Rikenellaceae</taxon>
        <taxon>Alistipes</taxon>
    </lineage>
</organism>
<keyword evidence="2" id="KW-1185">Reference proteome</keyword>
<gene>
    <name evidence="1" type="ORF">SAMN05444145_101262</name>
</gene>
<dbReference type="STRING" id="1033731.SAMN05444145_101262"/>
<evidence type="ECO:0000313" key="1">
    <source>
        <dbReference type="EMBL" id="SEA00364.1"/>
    </source>
</evidence>
<accession>A0A1H3XP43</accession>
<proteinExistence type="predicted"/>
<protein>
    <submittedName>
        <fullName evidence="1">Uncharacterized protein</fullName>
    </submittedName>
</protein>
<dbReference type="EMBL" id="FNRI01000001">
    <property type="protein sequence ID" value="SEA00364.1"/>
    <property type="molecule type" value="Genomic_DNA"/>
</dbReference>
<dbReference type="Proteomes" id="UP000183253">
    <property type="component" value="Unassembled WGS sequence"/>
</dbReference>
<evidence type="ECO:0000313" key="2">
    <source>
        <dbReference type="Proteomes" id="UP000183253"/>
    </source>
</evidence>
<dbReference type="AlphaFoldDB" id="A0A1H3XP43"/>